<dbReference type="EMBL" id="KN837683">
    <property type="protein sequence ID" value="KIJ23422.1"/>
    <property type="molecule type" value="Genomic_DNA"/>
</dbReference>
<name>A0A0C9U2Z3_SPHS4</name>
<dbReference type="Proteomes" id="UP000054279">
    <property type="component" value="Unassembled WGS sequence"/>
</dbReference>
<dbReference type="AlphaFoldDB" id="A0A0C9U2Z3"/>
<gene>
    <name evidence="1" type="ORF">M422DRAFT_80494</name>
</gene>
<protein>
    <submittedName>
        <fullName evidence="1">Uncharacterized protein</fullName>
    </submittedName>
</protein>
<evidence type="ECO:0000313" key="2">
    <source>
        <dbReference type="Proteomes" id="UP000054279"/>
    </source>
</evidence>
<sequence>MMHLLDNDPDLYLNEIALELTETLGVTPALSTVHGTLEMLGYSTKKFSKTALECCETSCQDFLFKISEESAERLVFTD</sequence>
<dbReference type="OrthoDB" id="3264182at2759"/>
<accession>A0A0C9U2Z3</accession>
<reference evidence="1 2" key="1">
    <citation type="submission" date="2014-06" db="EMBL/GenBank/DDBJ databases">
        <title>Evolutionary Origins and Diversification of the Mycorrhizal Mutualists.</title>
        <authorList>
            <consortium name="DOE Joint Genome Institute"/>
            <consortium name="Mycorrhizal Genomics Consortium"/>
            <person name="Kohler A."/>
            <person name="Kuo A."/>
            <person name="Nagy L.G."/>
            <person name="Floudas D."/>
            <person name="Copeland A."/>
            <person name="Barry K.W."/>
            <person name="Cichocki N."/>
            <person name="Veneault-Fourrey C."/>
            <person name="LaButti K."/>
            <person name="Lindquist E.A."/>
            <person name="Lipzen A."/>
            <person name="Lundell T."/>
            <person name="Morin E."/>
            <person name="Murat C."/>
            <person name="Riley R."/>
            <person name="Ohm R."/>
            <person name="Sun H."/>
            <person name="Tunlid A."/>
            <person name="Henrissat B."/>
            <person name="Grigoriev I.V."/>
            <person name="Hibbett D.S."/>
            <person name="Martin F."/>
        </authorList>
    </citation>
    <scope>NUCLEOTIDE SEQUENCE [LARGE SCALE GENOMIC DNA]</scope>
    <source>
        <strain evidence="1 2">SS14</strain>
    </source>
</reference>
<organism evidence="1 2">
    <name type="scientific">Sphaerobolus stellatus (strain SS14)</name>
    <dbReference type="NCBI Taxonomy" id="990650"/>
    <lineage>
        <taxon>Eukaryota</taxon>
        <taxon>Fungi</taxon>
        <taxon>Dikarya</taxon>
        <taxon>Basidiomycota</taxon>
        <taxon>Agaricomycotina</taxon>
        <taxon>Agaricomycetes</taxon>
        <taxon>Phallomycetidae</taxon>
        <taxon>Geastrales</taxon>
        <taxon>Sphaerobolaceae</taxon>
        <taxon>Sphaerobolus</taxon>
    </lineage>
</organism>
<dbReference type="HOGENOM" id="CLU_056788_8_4_1"/>
<keyword evidence="2" id="KW-1185">Reference proteome</keyword>
<evidence type="ECO:0000313" key="1">
    <source>
        <dbReference type="EMBL" id="KIJ23422.1"/>
    </source>
</evidence>
<proteinExistence type="predicted"/>
<feature type="non-terminal residue" evidence="1">
    <location>
        <position position="1"/>
    </location>
</feature>